<dbReference type="EMBL" id="CM037026">
    <property type="protein sequence ID" value="KAH7659319.1"/>
    <property type="molecule type" value="Genomic_DNA"/>
</dbReference>
<organism evidence="1 2">
    <name type="scientific">Dioscorea alata</name>
    <name type="common">Purple yam</name>
    <dbReference type="NCBI Taxonomy" id="55571"/>
    <lineage>
        <taxon>Eukaryota</taxon>
        <taxon>Viridiplantae</taxon>
        <taxon>Streptophyta</taxon>
        <taxon>Embryophyta</taxon>
        <taxon>Tracheophyta</taxon>
        <taxon>Spermatophyta</taxon>
        <taxon>Magnoliopsida</taxon>
        <taxon>Liliopsida</taxon>
        <taxon>Dioscoreales</taxon>
        <taxon>Dioscoreaceae</taxon>
        <taxon>Dioscorea</taxon>
    </lineage>
</organism>
<reference evidence="2" key="1">
    <citation type="journal article" date="2022" name="Nat. Commun.">
        <title>Chromosome evolution and the genetic basis of agronomically important traits in greater yam.</title>
        <authorList>
            <person name="Bredeson J.V."/>
            <person name="Lyons J.B."/>
            <person name="Oniyinde I.O."/>
            <person name="Okereke N.R."/>
            <person name="Kolade O."/>
            <person name="Nnabue I."/>
            <person name="Nwadili C.O."/>
            <person name="Hribova E."/>
            <person name="Parker M."/>
            <person name="Nwogha J."/>
            <person name="Shu S."/>
            <person name="Carlson J."/>
            <person name="Kariba R."/>
            <person name="Muthemba S."/>
            <person name="Knop K."/>
            <person name="Barton G.J."/>
            <person name="Sherwood A.V."/>
            <person name="Lopez-Montes A."/>
            <person name="Asiedu R."/>
            <person name="Jamnadass R."/>
            <person name="Muchugi A."/>
            <person name="Goodstein D."/>
            <person name="Egesi C.N."/>
            <person name="Featherston J."/>
            <person name="Asfaw A."/>
            <person name="Simpson G.G."/>
            <person name="Dolezel J."/>
            <person name="Hendre P.S."/>
            <person name="Van Deynze A."/>
            <person name="Kumar P.L."/>
            <person name="Obidiegwu J.E."/>
            <person name="Bhattacharjee R."/>
            <person name="Rokhsar D.S."/>
        </authorList>
    </citation>
    <scope>NUCLEOTIDE SEQUENCE [LARGE SCALE GENOMIC DNA]</scope>
    <source>
        <strain evidence="2">cv. TDa95/00328</strain>
    </source>
</reference>
<name>A0ACB7UG53_DIOAL</name>
<keyword evidence="2" id="KW-1185">Reference proteome</keyword>
<keyword evidence="1" id="KW-0808">Transferase</keyword>
<dbReference type="Proteomes" id="UP000827976">
    <property type="component" value="Chromosome 16"/>
</dbReference>
<sequence>MVILNVPSPAAVPSAPLFTILFLFFFFLFPSSTTFVSAVGDYCASSSCGNLTNIRYPFRLKDDPSNCGDPNYELTCDNLNHTLLTLFSHSYYVTNITYYGDGINFDVTVEYVEILEKYNNINNGSCSHLPLPTSLTRSQMMSYKYYRAEYGLVTLVNCSKEVNINKSMWHHYKVNNLDFDYFKLVPCLSHNNSFIL</sequence>
<evidence type="ECO:0000313" key="1">
    <source>
        <dbReference type="EMBL" id="KAH7659319.1"/>
    </source>
</evidence>
<comment type="caution">
    <text evidence="1">The sequence shown here is derived from an EMBL/GenBank/DDBJ whole genome shotgun (WGS) entry which is preliminary data.</text>
</comment>
<accession>A0ACB7UG53</accession>
<proteinExistence type="predicted"/>
<gene>
    <name evidence="1" type="ORF">IHE45_16G023600</name>
</gene>
<keyword evidence="1" id="KW-0418">Kinase</keyword>
<protein>
    <submittedName>
        <fullName evidence="1">Wall-associated receptor kinase galacturonan-binding domain-containing protein</fullName>
    </submittedName>
</protein>
<evidence type="ECO:0000313" key="2">
    <source>
        <dbReference type="Proteomes" id="UP000827976"/>
    </source>
</evidence>
<keyword evidence="1" id="KW-0675">Receptor</keyword>